<evidence type="ECO:0000313" key="2">
    <source>
        <dbReference type="Proteomes" id="UP001239111"/>
    </source>
</evidence>
<gene>
    <name evidence="1" type="ORF">QAD02_001809</name>
</gene>
<accession>A0ACC2NHC5</accession>
<dbReference type="Proteomes" id="UP001239111">
    <property type="component" value="Chromosome 3"/>
</dbReference>
<proteinExistence type="predicted"/>
<keyword evidence="2" id="KW-1185">Reference proteome</keyword>
<protein>
    <submittedName>
        <fullName evidence="1">Uncharacterized protein</fullName>
    </submittedName>
</protein>
<evidence type="ECO:0000313" key="1">
    <source>
        <dbReference type="EMBL" id="KAJ8670550.1"/>
    </source>
</evidence>
<dbReference type="EMBL" id="CM056743">
    <property type="protein sequence ID" value="KAJ8670550.1"/>
    <property type="molecule type" value="Genomic_DNA"/>
</dbReference>
<organism evidence="1 2">
    <name type="scientific">Eretmocerus hayati</name>
    <dbReference type="NCBI Taxonomy" id="131215"/>
    <lineage>
        <taxon>Eukaryota</taxon>
        <taxon>Metazoa</taxon>
        <taxon>Ecdysozoa</taxon>
        <taxon>Arthropoda</taxon>
        <taxon>Hexapoda</taxon>
        <taxon>Insecta</taxon>
        <taxon>Pterygota</taxon>
        <taxon>Neoptera</taxon>
        <taxon>Endopterygota</taxon>
        <taxon>Hymenoptera</taxon>
        <taxon>Apocrita</taxon>
        <taxon>Proctotrupomorpha</taxon>
        <taxon>Chalcidoidea</taxon>
        <taxon>Aphelinidae</taxon>
        <taxon>Aphelininae</taxon>
        <taxon>Eretmocerus</taxon>
    </lineage>
</organism>
<name>A0ACC2NHC5_9HYME</name>
<reference evidence="1" key="1">
    <citation type="submission" date="2023-04" db="EMBL/GenBank/DDBJ databases">
        <title>A chromosome-level genome assembly of the parasitoid wasp Eretmocerus hayati.</title>
        <authorList>
            <person name="Zhong Y."/>
            <person name="Liu S."/>
            <person name="Liu Y."/>
        </authorList>
    </citation>
    <scope>NUCLEOTIDE SEQUENCE</scope>
    <source>
        <strain evidence="1">ZJU_SS_LIU_2023</strain>
    </source>
</reference>
<comment type="caution">
    <text evidence="1">The sequence shown here is derived from an EMBL/GenBank/DDBJ whole genome shotgun (WGS) entry which is preliminary data.</text>
</comment>
<sequence>MGFLRRDDASSCSDESGGEIFKSIPKNSTAFCIWKIEGLRTISLGRTKVGNFISDSAYLIYAASARDGPLPYPGMPTKELKESDAIRAIHLWVGSDCDATVSAGAALRAAELDSQLPEPGATLLLREAQGREGPRFLAYFRQRHLAVLLGPGVDYINSNDIPKITSDKANNGSHAHDINSNDNNKVGTLAAGEARLHRVSGTGLPVLTELGTPDWSLFSSRHVILLHVPHRSTMFLWLGANSEPLHKSHAVRLIDEYKNKDNDEMRVFVVEDGYEKTLKPEARKLFDEILDPTKRFVAPEPLITVDSSSKSAPTTTDGVRLYKCSEQGGKYKVAELKSGAVWRSELESEWVYLLDRGELAGGVWAWVGSAVPGRERLEALRNARGFVKKRGYGPNCPVGRALEGREPPELRAWIRGCRKSSASSSRGAIGNGGSALQQIILPVSFEPSYMSERPKLAAECQLVDDGSAERQLWLMVKSGSGGHKLEPLPKDQSVLYAEACYVLSYKYGYGRTARTIVYCWEGVQSHCADREATLEAACLIAEEESAQLVRTSQGNEPAHFLQIFKGKLAILAGPHRNSPPRKYLVRVYGSTPHTSKAVERPLRANSLDARGVFILFSGSSAIVWCGSRSTGDAREASRRLAPPCAPLVPQGHEDDEFWAQLGGQDVCDTENKELQEEGEETDTHLYHLKVEKDAFVGEEILGFSQSNLLPEAAWLLDTGNLVWVWVGNLIPRKALKEYVREAKIFLYTHPASRDRNTIISIIRQGTEPPTFIGRFDNWNYNLLRDYKNTIIMKDSNQEQDQLINDIMSNKMVSNFDSFVKYPQKILRSDPEQLPPGIDPLHKEMHLTYDDFMTIFKMKPAEFEKLPIWRRQRLKQNAGLF</sequence>